<keyword evidence="3 6" id="KW-0812">Transmembrane</keyword>
<feature type="transmembrane region" description="Helical" evidence="6">
    <location>
        <begin position="361"/>
        <end position="387"/>
    </location>
</feature>
<reference evidence="9 10" key="1">
    <citation type="submission" date="2016-10" db="EMBL/GenBank/DDBJ databases">
        <authorList>
            <person name="Varghese N."/>
            <person name="Submissions S."/>
        </authorList>
    </citation>
    <scope>NUCLEOTIDE SEQUENCE [LARGE SCALE GENOMIC DNA]</scope>
    <source>
        <strain evidence="9 10">Mar_2010_102</strain>
    </source>
</reference>
<proteinExistence type="predicted"/>
<dbReference type="InterPro" id="IPR038766">
    <property type="entry name" value="Membrane_comp_ABC_pdt"/>
</dbReference>
<evidence type="ECO:0000256" key="4">
    <source>
        <dbReference type="ARBA" id="ARBA00022989"/>
    </source>
</evidence>
<dbReference type="PANTHER" id="PTHR30287">
    <property type="entry name" value="MEMBRANE COMPONENT OF PREDICTED ABC SUPERFAMILY METABOLITE UPTAKE TRANSPORTER"/>
    <property type="match status" value="1"/>
</dbReference>
<dbReference type="EMBL" id="LT629745">
    <property type="protein sequence ID" value="SDS26909.1"/>
    <property type="molecule type" value="Genomic_DNA"/>
</dbReference>
<evidence type="ECO:0000256" key="3">
    <source>
        <dbReference type="ARBA" id="ARBA00022692"/>
    </source>
</evidence>
<dbReference type="AlphaFoldDB" id="A0A1H1QVL9"/>
<feature type="transmembrane region" description="Helical" evidence="6">
    <location>
        <begin position="725"/>
        <end position="746"/>
    </location>
</feature>
<feature type="domain" description="ABC3 transporter permease C-terminal" evidence="7">
    <location>
        <begin position="270"/>
        <end position="385"/>
    </location>
</feature>
<gene>
    <name evidence="9" type="ORF">SAMN04488552_2636</name>
</gene>
<sequence>MSRTNYKSTKKAGFSWLLKMAIRDGKASSKKLVLFMASIVLGIAAVVSIQSFSNNLKENIALQSKSLMGADYIIDSDKPVNERVTFIMDSLGGSDAEEISFASMAAFPGKQGTKLVRVRGIKGGFPFYGEMETDPVSAANEYQENGAALLDATVMLQLGIEPGDSIKIGNVVLPVAGALKAVPGSSSIFSSIAPPVVIPYRYIEESGLVQVGSRIGYNYYFKADPKMDLEKLDKEIDPILDNNDADLDTHLSTSERMGRRYENFGKFLNLVAFIALLLGCVGIASAIHIYIKEKLRAIAVLKCLGASKKQTFSIYLIQIAIIGLIGGIVGTVLGLFLQQLFPFILQDLLPINIEISFDFRVMAIGVLLGILMSVLFALYPLIGTLYVSPLQTLRVQDSERSKSVKAGILVIGAIFIFIFLFAFWLLEDWKYSIFFVLGIIITFSLLAGVANLFMKAIKRYFPSSWGFIPRQSLLNLFRPQNQTLILVLAIGIGTFLISTLFFTKDLLLAQASLDEQAESPNMILLDVQSEQQLAVANTINSQNLPVLENIPIVSMRVESLKGRPASEIREDTTSNVNGWILHHEFRTTYRDSLISSEVLEAGEWIGSNSENGTIPISISDNFAEDAKVTVGDKVSFNVQGVLLDTEIASIRQVDWSRMQLNFSIVFPTGVLEEAPQFRVLTTKVPDDENSASLQKELVKNFPNLTIIDLRQVLDVIEKILAKISWLINFMAFFSILTGIIVLIGAVRTSKYQRIRESVLLRTLGAKSEQILKILALEYLYLGILGALSGILLSLISSQLLGYFVFETTFIPSWIPFLVLLPGIILLVMGIGLGNSLGVIKSPPLEVLRKELG</sequence>
<keyword evidence="5 6" id="KW-0472">Membrane</keyword>
<dbReference type="Pfam" id="PF12704">
    <property type="entry name" value="MacB_PCD"/>
    <property type="match status" value="1"/>
</dbReference>
<name>A0A1H1QVL9_9FLAO</name>
<dbReference type="Pfam" id="PF02687">
    <property type="entry name" value="FtsX"/>
    <property type="match status" value="2"/>
</dbReference>
<feature type="transmembrane region" description="Helical" evidence="6">
    <location>
        <begin position="408"/>
        <end position="426"/>
    </location>
</feature>
<evidence type="ECO:0000259" key="8">
    <source>
        <dbReference type="Pfam" id="PF12704"/>
    </source>
</evidence>
<evidence type="ECO:0000313" key="9">
    <source>
        <dbReference type="EMBL" id="SDS26909.1"/>
    </source>
</evidence>
<dbReference type="RefSeq" id="WP_244270310.1">
    <property type="nucleotide sequence ID" value="NZ_LT629745.1"/>
</dbReference>
<protein>
    <submittedName>
        <fullName evidence="9">Putative ABC transport system permease protein</fullName>
    </submittedName>
</protein>
<dbReference type="GO" id="GO:0005886">
    <property type="term" value="C:plasma membrane"/>
    <property type="evidence" value="ECO:0007669"/>
    <property type="project" value="UniProtKB-SubCell"/>
</dbReference>
<feature type="transmembrane region" description="Helical" evidence="6">
    <location>
        <begin position="483"/>
        <end position="502"/>
    </location>
</feature>
<evidence type="ECO:0000256" key="2">
    <source>
        <dbReference type="ARBA" id="ARBA00022475"/>
    </source>
</evidence>
<feature type="transmembrane region" description="Helical" evidence="6">
    <location>
        <begin position="778"/>
        <end position="801"/>
    </location>
</feature>
<keyword evidence="10" id="KW-1185">Reference proteome</keyword>
<comment type="subcellular location">
    <subcellularLocation>
        <location evidence="1">Cell membrane</location>
        <topology evidence="1">Multi-pass membrane protein</topology>
    </subcellularLocation>
</comment>
<evidence type="ECO:0000256" key="6">
    <source>
        <dbReference type="SAM" id="Phobius"/>
    </source>
</evidence>
<evidence type="ECO:0000256" key="1">
    <source>
        <dbReference type="ARBA" id="ARBA00004651"/>
    </source>
</evidence>
<organism evidence="9 10">
    <name type="scientific">Christiangramia echinicola</name>
    <dbReference type="NCBI Taxonomy" id="279359"/>
    <lineage>
        <taxon>Bacteria</taxon>
        <taxon>Pseudomonadati</taxon>
        <taxon>Bacteroidota</taxon>
        <taxon>Flavobacteriia</taxon>
        <taxon>Flavobacteriales</taxon>
        <taxon>Flavobacteriaceae</taxon>
        <taxon>Christiangramia</taxon>
    </lineage>
</organism>
<evidence type="ECO:0000313" key="10">
    <source>
        <dbReference type="Proteomes" id="UP000198858"/>
    </source>
</evidence>
<dbReference type="Proteomes" id="UP000198858">
    <property type="component" value="Chromosome I"/>
</dbReference>
<feature type="transmembrane region" description="Helical" evidence="6">
    <location>
        <begin position="813"/>
        <end position="839"/>
    </location>
</feature>
<feature type="domain" description="ABC3 transporter permease C-terminal" evidence="7">
    <location>
        <begin position="728"/>
        <end position="843"/>
    </location>
</feature>
<evidence type="ECO:0000256" key="5">
    <source>
        <dbReference type="ARBA" id="ARBA00023136"/>
    </source>
</evidence>
<dbReference type="STRING" id="1250231.SAMN04488552_2636"/>
<dbReference type="PANTHER" id="PTHR30287:SF1">
    <property type="entry name" value="INNER MEMBRANE PROTEIN"/>
    <property type="match status" value="1"/>
</dbReference>
<keyword evidence="2" id="KW-1003">Cell membrane</keyword>
<dbReference type="InterPro" id="IPR003838">
    <property type="entry name" value="ABC3_permease_C"/>
</dbReference>
<dbReference type="InterPro" id="IPR025857">
    <property type="entry name" value="MacB_PCD"/>
</dbReference>
<feature type="transmembrane region" description="Helical" evidence="6">
    <location>
        <begin position="312"/>
        <end position="341"/>
    </location>
</feature>
<feature type="transmembrane region" description="Helical" evidence="6">
    <location>
        <begin position="432"/>
        <end position="454"/>
    </location>
</feature>
<evidence type="ECO:0000259" key="7">
    <source>
        <dbReference type="Pfam" id="PF02687"/>
    </source>
</evidence>
<keyword evidence="4 6" id="KW-1133">Transmembrane helix</keyword>
<accession>A0A1H1QVL9</accession>
<feature type="domain" description="MacB-like periplasmic core" evidence="8">
    <location>
        <begin position="33"/>
        <end position="238"/>
    </location>
</feature>
<feature type="transmembrane region" description="Helical" evidence="6">
    <location>
        <begin position="267"/>
        <end position="291"/>
    </location>
</feature>